<dbReference type="AlphaFoldDB" id="A0A6A3CJC8"/>
<keyword evidence="1" id="KW-0808">Transferase</keyword>
<name>A0A6A3CJC8_HIBSY</name>
<sequence length="211" mass="24000">MHKLKHLVTAHCKSNINSETCHVSTFVVSCAFIWVCLIKSKERVSHVMDNDDDKFHHFFFLFVCQNRLEFPVPTRYFGNCLKPGVVDIKKSELIGENGVVLAAKAIGKRIKEMERSGLRGQQHWQQAIMERIKTGRLTTAAGSPKLQVYDTDFGWGRSCKVELTHIENDGAIALAEYINEQGEIEVGIALDYEHMDEFVSIFEQSLKLLNV</sequence>
<dbReference type="EMBL" id="VEPZ02000308">
    <property type="protein sequence ID" value="KAE8727398.1"/>
    <property type="molecule type" value="Genomic_DNA"/>
</dbReference>
<dbReference type="PANTHER" id="PTHR31625">
    <property type="match status" value="1"/>
</dbReference>
<evidence type="ECO:0000313" key="4">
    <source>
        <dbReference type="Proteomes" id="UP000436088"/>
    </source>
</evidence>
<keyword evidence="4" id="KW-1185">Reference proteome</keyword>
<keyword evidence="2" id="KW-0012">Acyltransferase</keyword>
<reference evidence="3" key="1">
    <citation type="submission" date="2019-09" db="EMBL/GenBank/DDBJ databases">
        <title>Draft genome information of white flower Hibiscus syriacus.</title>
        <authorList>
            <person name="Kim Y.-M."/>
        </authorList>
    </citation>
    <scope>NUCLEOTIDE SEQUENCE [LARGE SCALE GENOMIC DNA]</scope>
    <source>
        <tissue evidence="3">Leaf</tissue>
    </source>
</reference>
<proteinExistence type="predicted"/>
<dbReference type="PROSITE" id="PS51257">
    <property type="entry name" value="PROKAR_LIPOPROTEIN"/>
    <property type="match status" value="1"/>
</dbReference>
<dbReference type="Proteomes" id="UP000436088">
    <property type="component" value="Unassembled WGS sequence"/>
</dbReference>
<dbReference type="InterPro" id="IPR023213">
    <property type="entry name" value="CAT-like_dom_sf"/>
</dbReference>
<gene>
    <name evidence="3" type="ORF">F3Y22_tig00005465pilonHSYRG00175</name>
</gene>
<dbReference type="Pfam" id="PF02458">
    <property type="entry name" value="Transferase"/>
    <property type="match status" value="1"/>
</dbReference>
<evidence type="ECO:0000256" key="1">
    <source>
        <dbReference type="ARBA" id="ARBA00022679"/>
    </source>
</evidence>
<organism evidence="3 4">
    <name type="scientific">Hibiscus syriacus</name>
    <name type="common">Rose of Sharon</name>
    <dbReference type="NCBI Taxonomy" id="106335"/>
    <lineage>
        <taxon>Eukaryota</taxon>
        <taxon>Viridiplantae</taxon>
        <taxon>Streptophyta</taxon>
        <taxon>Embryophyta</taxon>
        <taxon>Tracheophyta</taxon>
        <taxon>Spermatophyta</taxon>
        <taxon>Magnoliopsida</taxon>
        <taxon>eudicotyledons</taxon>
        <taxon>Gunneridae</taxon>
        <taxon>Pentapetalae</taxon>
        <taxon>rosids</taxon>
        <taxon>malvids</taxon>
        <taxon>Malvales</taxon>
        <taxon>Malvaceae</taxon>
        <taxon>Malvoideae</taxon>
        <taxon>Hibiscus</taxon>
    </lineage>
</organism>
<dbReference type="InterPro" id="IPR051504">
    <property type="entry name" value="Plant_metabolite_acyltrans"/>
</dbReference>
<protein>
    <submittedName>
        <fullName evidence="3">HXXXD-type acyl-transferase family protein, putative isoform 2</fullName>
    </submittedName>
</protein>
<evidence type="ECO:0000256" key="2">
    <source>
        <dbReference type="ARBA" id="ARBA00023315"/>
    </source>
</evidence>
<comment type="caution">
    <text evidence="3">The sequence shown here is derived from an EMBL/GenBank/DDBJ whole genome shotgun (WGS) entry which is preliminary data.</text>
</comment>
<evidence type="ECO:0000313" key="3">
    <source>
        <dbReference type="EMBL" id="KAE8727398.1"/>
    </source>
</evidence>
<dbReference type="Gene3D" id="3.30.559.10">
    <property type="entry name" value="Chloramphenicol acetyltransferase-like domain"/>
    <property type="match status" value="1"/>
</dbReference>
<accession>A0A6A3CJC8</accession>
<dbReference type="GO" id="GO:0016747">
    <property type="term" value="F:acyltransferase activity, transferring groups other than amino-acyl groups"/>
    <property type="evidence" value="ECO:0007669"/>
    <property type="project" value="UniProtKB-ARBA"/>
</dbReference>